<evidence type="ECO:0008006" key="6">
    <source>
        <dbReference type="Google" id="ProtNLM"/>
    </source>
</evidence>
<sequence>MKNLKTFIVIACLAVLFGCEEDTVTSLVADDGVAPGPVSVAANAVENFSGGSKITYNLPDDDDLLYVVAEYQRTDGSELVSVKSSVFNNTLTVEGFANAQEYTVNLYAVDQSENRSEPTIVTISPEEPPYTYVCETVQAEATYGGIQLYWENPKTGLVTIEVYIEEEGGNLIFKDAIYTEGPTGERLVLGLDAVETKFVFIVRDRYNNRCGYIRETLTPLYIQLFDRANYQAVYQKHDTPDAYGWILPNTFDGVISGNNGFHSPPGWVDPDGELPEYADWSYDGIDLYPAIVTWDIGELVQLYRFKYWPRLGNYMWRHGNPHLFDLWGTDKLNADGTFDGWTLLLENVGPVKPSGQPDNDNTTEDEEAATAGFNFEISPDMPKVRYIRFVQKLAQNRTNTLFHISEVEFYGDNR</sequence>
<dbReference type="AlphaFoldDB" id="A0A0D7WDS5"/>
<name>A0A0D7WDS5_9FLAO</name>
<evidence type="ECO:0000313" key="4">
    <source>
        <dbReference type="EMBL" id="KJD37276.1"/>
    </source>
</evidence>
<dbReference type="PATRIC" id="fig|1435349.4.peg.488"/>
<dbReference type="Gene3D" id="2.60.120.260">
    <property type="entry name" value="Galactose-binding domain-like"/>
    <property type="match status" value="1"/>
</dbReference>
<evidence type="ECO:0000259" key="1">
    <source>
        <dbReference type="Pfam" id="PF16323"/>
    </source>
</evidence>
<dbReference type="STRING" id="1435349.PW52_02350"/>
<protein>
    <recommendedName>
        <fullName evidence="6">Fibronectin type-III domain-containing protein</fullName>
    </recommendedName>
</protein>
<proteinExistence type="predicted"/>
<gene>
    <name evidence="4" type="ORF">PW52_02350</name>
</gene>
<dbReference type="Pfam" id="PF17166">
    <property type="entry name" value="DUF5126"/>
    <property type="match status" value="1"/>
</dbReference>
<dbReference type="PROSITE" id="PS51257">
    <property type="entry name" value="PROKAR_LIPOPROTEIN"/>
    <property type="match status" value="1"/>
</dbReference>
<dbReference type="InterPro" id="IPR033431">
    <property type="entry name" value="DUF5126"/>
</dbReference>
<feature type="domain" description="DUF5126" evidence="3">
    <location>
        <begin position="127"/>
        <end position="226"/>
    </location>
</feature>
<dbReference type="InterPro" id="IPR032527">
    <property type="entry name" value="DUF4959"/>
</dbReference>
<comment type="caution">
    <text evidence="4">The sequence shown here is derived from an EMBL/GenBank/DDBJ whole genome shotgun (WGS) entry which is preliminary data.</text>
</comment>
<dbReference type="Pfam" id="PF16391">
    <property type="entry name" value="DUF5000"/>
    <property type="match status" value="1"/>
</dbReference>
<dbReference type="Proteomes" id="UP000032578">
    <property type="component" value="Unassembled WGS sequence"/>
</dbReference>
<dbReference type="EMBL" id="JTDW01000001">
    <property type="protein sequence ID" value="KJD37276.1"/>
    <property type="molecule type" value="Genomic_DNA"/>
</dbReference>
<accession>A0A0D7WDS5</accession>
<evidence type="ECO:0000259" key="2">
    <source>
        <dbReference type="Pfam" id="PF16391"/>
    </source>
</evidence>
<reference evidence="4 5" key="1">
    <citation type="submission" date="2014-11" db="EMBL/GenBank/DDBJ databases">
        <title>Tamlana sedimentorum sp. nov., isolated from shallow sand sediments of the Sea of Japan.</title>
        <authorList>
            <person name="Romanenko L.A."/>
        </authorList>
    </citation>
    <scope>NUCLEOTIDE SEQUENCE [LARGE SCALE GENOMIC DNA]</scope>
    <source>
        <strain evidence="4 5">JCM 19808</strain>
    </source>
</reference>
<keyword evidence="5" id="KW-1185">Reference proteome</keyword>
<evidence type="ECO:0000313" key="5">
    <source>
        <dbReference type="Proteomes" id="UP000032578"/>
    </source>
</evidence>
<dbReference type="Pfam" id="PF16323">
    <property type="entry name" value="DUF4959"/>
    <property type="match status" value="1"/>
</dbReference>
<dbReference type="InterPro" id="IPR032164">
    <property type="entry name" value="DUF5000"/>
</dbReference>
<dbReference type="OrthoDB" id="1312186at2"/>
<feature type="domain" description="DUF4959" evidence="1">
    <location>
        <begin position="18"/>
        <end position="125"/>
    </location>
</feature>
<dbReference type="RefSeq" id="WP_044631265.1">
    <property type="nucleotide sequence ID" value="NZ_JTDW01000001.1"/>
</dbReference>
<evidence type="ECO:0000259" key="3">
    <source>
        <dbReference type="Pfam" id="PF17166"/>
    </source>
</evidence>
<feature type="domain" description="DUF5000" evidence="2">
    <location>
        <begin position="284"/>
        <end position="411"/>
    </location>
</feature>
<organism evidence="4 5">
    <name type="scientific">Neotamlana sedimentorum</name>
    <dbReference type="NCBI Taxonomy" id="1435349"/>
    <lineage>
        <taxon>Bacteria</taxon>
        <taxon>Pseudomonadati</taxon>
        <taxon>Bacteroidota</taxon>
        <taxon>Flavobacteriia</taxon>
        <taxon>Flavobacteriales</taxon>
        <taxon>Flavobacteriaceae</taxon>
        <taxon>Neotamlana</taxon>
    </lineage>
</organism>